<dbReference type="Proteomes" id="UP000078046">
    <property type="component" value="Unassembled WGS sequence"/>
</dbReference>
<gene>
    <name evidence="1" type="ORF">A3Q56_00460</name>
</gene>
<sequence>MDIDFERYKFLKLDNVVFSLKQKKNIVAFGTSKLKRKTFPNDKPNNKFGIEMCPIRGQSNIAPGHYNNDQKTEFGYYIDNMVNSTKGYSMGARTTKRFFSSMKNDVTPAPGEYQNFHVKKQTALKPFNSGSQRFSKEIKSTCPGVGTYNVELSGHKEIKWPQRFLSKPLIPETTQRGIIICNNDKLPSTKLEKRYNRHLAYLKLYY</sequence>
<organism evidence="1 2">
    <name type="scientific">Intoshia linei</name>
    <dbReference type="NCBI Taxonomy" id="1819745"/>
    <lineage>
        <taxon>Eukaryota</taxon>
        <taxon>Metazoa</taxon>
        <taxon>Spiralia</taxon>
        <taxon>Lophotrochozoa</taxon>
        <taxon>Mesozoa</taxon>
        <taxon>Orthonectida</taxon>
        <taxon>Rhopaluridae</taxon>
        <taxon>Intoshia</taxon>
    </lineage>
</organism>
<dbReference type="Pfam" id="PF07004">
    <property type="entry name" value="SHIPPO-rpt"/>
    <property type="match status" value="1"/>
</dbReference>
<dbReference type="GO" id="GO:0008092">
    <property type="term" value="F:cytoskeletal protein binding"/>
    <property type="evidence" value="ECO:0007669"/>
    <property type="project" value="TreeGrafter"/>
</dbReference>
<keyword evidence="2" id="KW-1185">Reference proteome</keyword>
<dbReference type="InterPro" id="IPR033602">
    <property type="entry name" value="CIMAP3"/>
</dbReference>
<accession>A0A177BBS4</accession>
<dbReference type="OrthoDB" id="8189408at2759"/>
<evidence type="ECO:0000313" key="2">
    <source>
        <dbReference type="Proteomes" id="UP000078046"/>
    </source>
</evidence>
<dbReference type="InterPro" id="IPR010736">
    <property type="entry name" value="SHIPPO-rpt"/>
</dbReference>
<dbReference type="PANTHER" id="PTHR31508">
    <property type="entry name" value="PROTEIN PITCHFORK"/>
    <property type="match status" value="1"/>
</dbReference>
<dbReference type="AlphaFoldDB" id="A0A177BBS4"/>
<protein>
    <submittedName>
        <fullName evidence="1">Protein pitchfork</fullName>
    </submittedName>
</protein>
<dbReference type="EMBL" id="LWCA01000024">
    <property type="protein sequence ID" value="OAF71779.1"/>
    <property type="molecule type" value="Genomic_DNA"/>
</dbReference>
<dbReference type="GO" id="GO:0031344">
    <property type="term" value="P:regulation of cell projection organization"/>
    <property type="evidence" value="ECO:0007669"/>
    <property type="project" value="TreeGrafter"/>
</dbReference>
<comment type="caution">
    <text evidence="1">The sequence shown here is derived from an EMBL/GenBank/DDBJ whole genome shotgun (WGS) entry which is preliminary data.</text>
</comment>
<reference evidence="1 2" key="1">
    <citation type="submission" date="2016-04" db="EMBL/GenBank/DDBJ databases">
        <title>The genome of Intoshia linei affirms orthonectids as highly simplified spiralians.</title>
        <authorList>
            <person name="Mikhailov K.V."/>
            <person name="Slusarev G.S."/>
            <person name="Nikitin M.A."/>
            <person name="Logacheva M.D."/>
            <person name="Penin A."/>
            <person name="Aleoshin V."/>
            <person name="Panchin Y.V."/>
        </authorList>
    </citation>
    <scope>NUCLEOTIDE SEQUENCE [LARGE SCALE GENOMIC DNA]</scope>
    <source>
        <strain evidence="1">Intl2013</strain>
        <tissue evidence="1">Whole animal</tissue>
    </source>
</reference>
<evidence type="ECO:0000313" key="1">
    <source>
        <dbReference type="EMBL" id="OAF71779.1"/>
    </source>
</evidence>
<proteinExistence type="predicted"/>
<name>A0A177BBS4_9BILA</name>
<dbReference type="PANTHER" id="PTHR31508:SF2">
    <property type="entry name" value="PROTEIN PITCHFORK"/>
    <property type="match status" value="1"/>
</dbReference>